<reference evidence="3" key="1">
    <citation type="submission" date="2016-05" db="EMBL/GenBank/DDBJ databases">
        <title>Comparative genomics of biotechnologically important yeasts.</title>
        <authorList>
            <consortium name="DOE Joint Genome Institute"/>
            <person name="Riley R."/>
            <person name="Haridas S."/>
            <person name="Wolfe K.H."/>
            <person name="Lopes M.R."/>
            <person name="Hittinger C.T."/>
            <person name="Goker M."/>
            <person name="Salamov A."/>
            <person name="Wisecaver J."/>
            <person name="Long T.M."/>
            <person name="Aerts A.L."/>
            <person name="Barry K."/>
            <person name="Choi C."/>
            <person name="Clum A."/>
            <person name="Coughlan A.Y."/>
            <person name="Deshpande S."/>
            <person name="Douglass A.P."/>
            <person name="Hanson S.J."/>
            <person name="Klenk H.-P."/>
            <person name="Labutti K."/>
            <person name="Lapidus A."/>
            <person name="Lindquist E."/>
            <person name="Lipzen A."/>
            <person name="Meier-Kolthoff J.P."/>
            <person name="Ohm R.A."/>
            <person name="Otillar R.P."/>
            <person name="Pangilinan J."/>
            <person name="Peng Y."/>
            <person name="Rokas A."/>
            <person name="Rosa C.A."/>
            <person name="Scheuner C."/>
            <person name="Sibirny A.A."/>
            <person name="Slot J.C."/>
            <person name="Stielow J.B."/>
            <person name="Sun H."/>
            <person name="Kurtzman C.P."/>
            <person name="Blackwell M."/>
            <person name="Grigoriev I.V."/>
            <person name="Jeffries T.W."/>
        </authorList>
    </citation>
    <scope>NUCLEOTIDE SEQUENCE [LARGE SCALE GENOMIC DNA]</scope>
    <source>
        <strain evidence="3">NRRL Y-12698</strain>
    </source>
</reference>
<dbReference type="GeneID" id="30150725"/>
<gene>
    <name evidence="2" type="ORF">BABINDRAFT_8897</name>
</gene>
<sequence length="379" mass="42748">MELQRISEDYKLAKKGFLSKNFNKAYDTLSKYFAADANSMFALYEKKSVNLILLNNVLNLYATVINEILKQEDTNRAVADSARERVASGRLLREYVAAVGGDFGQASPEIFYSCYLIEYLNGSGPDYLTRLADKIENEYLSNINVEIYTEAFSKLYQAHLHKLLELYLVHVLPRAAREEGNAKGDAYTREFIENSPYIARDVQVQYTEKLAAKYRELDDKEARRQETAAREQEAAKQKEEEQRAKQAVKKEQSLKQEQIRALKAKLMAENHSEAISEAARKHTVLSESASGAETPILAPEKKPKKTMLQKIILSNKKQLAAVAQVVRARIPQLIVLLVLVLLGRTVAGRKQGTPHDSLAVTVWNKVAATAKMAFKVTYV</sequence>
<feature type="region of interest" description="Disordered" evidence="1">
    <location>
        <begin position="218"/>
        <end position="250"/>
    </location>
</feature>
<dbReference type="EMBL" id="KV454434">
    <property type="protein sequence ID" value="ODQ78646.1"/>
    <property type="molecule type" value="Genomic_DNA"/>
</dbReference>
<evidence type="ECO:0000313" key="2">
    <source>
        <dbReference type="EMBL" id="ODQ78646.1"/>
    </source>
</evidence>
<accession>A0A1E3QLS0</accession>
<dbReference type="Proteomes" id="UP000094336">
    <property type="component" value="Unassembled WGS sequence"/>
</dbReference>
<evidence type="ECO:0000313" key="3">
    <source>
        <dbReference type="Proteomes" id="UP000094336"/>
    </source>
</evidence>
<dbReference type="RefSeq" id="XP_018983974.1">
    <property type="nucleotide sequence ID" value="XM_019132872.1"/>
</dbReference>
<dbReference type="OrthoDB" id="3981028at2759"/>
<proteinExistence type="predicted"/>
<dbReference type="AlphaFoldDB" id="A0A1E3QLS0"/>
<organism evidence="2 3">
    <name type="scientific">Babjeviella inositovora NRRL Y-12698</name>
    <dbReference type="NCBI Taxonomy" id="984486"/>
    <lineage>
        <taxon>Eukaryota</taxon>
        <taxon>Fungi</taxon>
        <taxon>Dikarya</taxon>
        <taxon>Ascomycota</taxon>
        <taxon>Saccharomycotina</taxon>
        <taxon>Pichiomycetes</taxon>
        <taxon>Serinales incertae sedis</taxon>
        <taxon>Babjeviella</taxon>
    </lineage>
</organism>
<name>A0A1E3QLS0_9ASCO</name>
<evidence type="ECO:0000256" key="1">
    <source>
        <dbReference type="SAM" id="MobiDB-lite"/>
    </source>
</evidence>
<protein>
    <submittedName>
        <fullName evidence="2">Uncharacterized protein</fullName>
    </submittedName>
</protein>
<keyword evidence="3" id="KW-1185">Reference proteome</keyword>